<feature type="domain" description="VWFA" evidence="2">
    <location>
        <begin position="154"/>
        <end position="337"/>
    </location>
</feature>
<reference evidence="3" key="1">
    <citation type="submission" date="2022-11" db="EMBL/GenBank/DDBJ databases">
        <title>Minimal conservation of predation-associated metabolite biosynthetic gene clusters underscores biosynthetic potential of Myxococcota including descriptions for ten novel species: Archangium lansinium sp. nov., Myxococcus landrumus sp. nov., Nannocystis bai.</title>
        <authorList>
            <person name="Ahearne A."/>
            <person name="Stevens C."/>
            <person name="Phillips K."/>
        </authorList>
    </citation>
    <scope>NUCLEOTIDE SEQUENCE</scope>
    <source>
        <strain evidence="3">Na p29</strain>
    </source>
</reference>
<dbReference type="PANTHER" id="PTHR10579">
    <property type="entry name" value="CALCIUM-ACTIVATED CHLORIDE CHANNEL REGULATOR"/>
    <property type="match status" value="1"/>
</dbReference>
<name>A0A9X3J4G0_9BACT</name>
<dbReference type="SUPFAM" id="SSF53300">
    <property type="entry name" value="vWA-like"/>
    <property type="match status" value="1"/>
</dbReference>
<dbReference type="RefSeq" id="WP_267776799.1">
    <property type="nucleotide sequence ID" value="NZ_JAPNKE010000002.1"/>
</dbReference>
<dbReference type="InterPro" id="IPR051266">
    <property type="entry name" value="CLCR"/>
</dbReference>
<gene>
    <name evidence="3" type="ORF">OV079_47775</name>
</gene>
<evidence type="ECO:0000313" key="4">
    <source>
        <dbReference type="Proteomes" id="UP001150924"/>
    </source>
</evidence>
<dbReference type="Pfam" id="PF12450">
    <property type="entry name" value="vWF_A"/>
    <property type="match status" value="1"/>
</dbReference>
<dbReference type="SMART" id="SM00327">
    <property type="entry name" value="VWA"/>
    <property type="match status" value="1"/>
</dbReference>
<dbReference type="InterPro" id="IPR021908">
    <property type="entry name" value="YfbK_C"/>
</dbReference>
<protein>
    <submittedName>
        <fullName evidence="3">VWA domain-containing protein</fullName>
    </submittedName>
</protein>
<dbReference type="PROSITE" id="PS50234">
    <property type="entry name" value="VWFA"/>
    <property type="match status" value="1"/>
</dbReference>
<dbReference type="InterPro" id="IPR002035">
    <property type="entry name" value="VWF_A"/>
</dbReference>
<dbReference type="InterPro" id="IPR022156">
    <property type="entry name" value="Uncharacterised_YfbK_N"/>
</dbReference>
<accession>A0A9X3J4G0</accession>
<dbReference type="Pfam" id="PF00092">
    <property type="entry name" value="VWA"/>
    <property type="match status" value="1"/>
</dbReference>
<feature type="chain" id="PRO_5040966403" evidence="1">
    <location>
        <begin position="21"/>
        <end position="525"/>
    </location>
</feature>
<dbReference type="CDD" id="cd01465">
    <property type="entry name" value="vWA_subgroup"/>
    <property type="match status" value="1"/>
</dbReference>
<dbReference type="InterPro" id="IPR036465">
    <property type="entry name" value="vWFA_dom_sf"/>
</dbReference>
<sequence>MNRPRLLSVVALLLLHPACAKRPSHADMSGGYYATPAAAAAMEAPNTESYAHIAENAFKRVADDPLSTFSIDVDTASYSNVRRFLEDGQLPPADAVRVEEMINYFTYAYPEPAGGQPFSVRTEVAACPWNDQARLVQIGIKGKSLAPAEIPPRNLVFLLDVSGSMSSPDKLPLLQRSLAMLVADIRPVDSVGIVVYAGAAGVVLEPTADRDKIVSAIDALYAGGSTNGGQGIEAAYALAERAFRKGGINRVILATDGDFNVGVSSEGELQRLIERKRDSGIFLSVLGFGTGNVKDSTMEMLADKGNGNYAYIDGLQEARKVLVEQAGATLVTIAKDVKIQVEFNPLKVGAYRLVGYENRVLAHQDFNDDSKDAGEIGAGHTVTALYEVLPPGAEGAVPGVDPLRYQQPKAAPAPASASAELMHVKLRYKQPEGEGSQLTMPVADPGHALDAASEDLRFAAAVAMFGMKLRNSEHARGVTYKQIRGLAEGALGSDARGYRRGMLALLGLAAGQQGEPLEAPATVAR</sequence>
<comment type="caution">
    <text evidence="3">The sequence shown here is derived from an EMBL/GenBank/DDBJ whole genome shotgun (WGS) entry which is preliminary data.</text>
</comment>
<keyword evidence="1" id="KW-0732">Signal</keyword>
<keyword evidence="4" id="KW-1185">Reference proteome</keyword>
<proteinExistence type="predicted"/>
<organism evidence="3 4">
    <name type="scientific">Nannocystis pusilla</name>
    <dbReference type="NCBI Taxonomy" id="889268"/>
    <lineage>
        <taxon>Bacteria</taxon>
        <taxon>Pseudomonadati</taxon>
        <taxon>Myxococcota</taxon>
        <taxon>Polyangia</taxon>
        <taxon>Nannocystales</taxon>
        <taxon>Nannocystaceae</taxon>
        <taxon>Nannocystis</taxon>
    </lineage>
</organism>
<feature type="signal peptide" evidence="1">
    <location>
        <begin position="1"/>
        <end position="20"/>
    </location>
</feature>
<dbReference type="Gene3D" id="3.40.50.410">
    <property type="entry name" value="von Willebrand factor, type A domain"/>
    <property type="match status" value="1"/>
</dbReference>
<evidence type="ECO:0000259" key="2">
    <source>
        <dbReference type="PROSITE" id="PS50234"/>
    </source>
</evidence>
<dbReference type="PANTHER" id="PTHR10579:SF43">
    <property type="entry name" value="ZINC FINGER (C3HC4-TYPE RING FINGER) FAMILY PROTEIN"/>
    <property type="match status" value="1"/>
</dbReference>
<dbReference type="EMBL" id="JAPNKE010000002">
    <property type="protein sequence ID" value="MCY1013108.1"/>
    <property type="molecule type" value="Genomic_DNA"/>
</dbReference>
<dbReference type="Pfam" id="PF12034">
    <property type="entry name" value="YfbK_C"/>
    <property type="match status" value="1"/>
</dbReference>
<evidence type="ECO:0000256" key="1">
    <source>
        <dbReference type="SAM" id="SignalP"/>
    </source>
</evidence>
<dbReference type="Proteomes" id="UP001150924">
    <property type="component" value="Unassembled WGS sequence"/>
</dbReference>
<evidence type="ECO:0000313" key="3">
    <source>
        <dbReference type="EMBL" id="MCY1013108.1"/>
    </source>
</evidence>
<dbReference type="AlphaFoldDB" id="A0A9X3J4G0"/>